<dbReference type="InterPro" id="IPR029061">
    <property type="entry name" value="THDP-binding"/>
</dbReference>
<dbReference type="SUPFAM" id="SSF52922">
    <property type="entry name" value="TK C-terminal domain-like"/>
    <property type="match status" value="1"/>
</dbReference>
<keyword evidence="3" id="KW-0249">Electron transport</keyword>
<name>A0ABV3DJF6_9ACTN</name>
<dbReference type="Pfam" id="PF20169">
    <property type="entry name" value="DUF6537"/>
    <property type="match status" value="1"/>
</dbReference>
<evidence type="ECO:0000256" key="5">
    <source>
        <dbReference type="ARBA" id="ARBA00023004"/>
    </source>
</evidence>
<evidence type="ECO:0000259" key="10">
    <source>
        <dbReference type="Pfam" id="PF20169"/>
    </source>
</evidence>
<keyword evidence="12" id="KW-1185">Reference proteome</keyword>
<dbReference type="EMBL" id="JBEZFP010000051">
    <property type="protein sequence ID" value="MEU8135816.1"/>
    <property type="molecule type" value="Genomic_DNA"/>
</dbReference>
<feature type="compositionally biased region" description="Basic and acidic residues" evidence="7">
    <location>
        <begin position="1226"/>
        <end position="1239"/>
    </location>
</feature>
<protein>
    <submittedName>
        <fullName evidence="11">Indolepyruvate ferredoxin oxidoreductase family protein</fullName>
    </submittedName>
</protein>
<keyword evidence="5" id="KW-0408">Iron</keyword>
<evidence type="ECO:0000256" key="6">
    <source>
        <dbReference type="ARBA" id="ARBA00023014"/>
    </source>
</evidence>
<reference evidence="11 12" key="1">
    <citation type="submission" date="2024-06" db="EMBL/GenBank/DDBJ databases">
        <title>The Natural Products Discovery Center: Release of the First 8490 Sequenced Strains for Exploring Actinobacteria Biosynthetic Diversity.</title>
        <authorList>
            <person name="Kalkreuter E."/>
            <person name="Kautsar S.A."/>
            <person name="Yang D."/>
            <person name="Bader C.D."/>
            <person name="Teijaro C.N."/>
            <person name="Fluegel L."/>
            <person name="Davis C.M."/>
            <person name="Simpson J.R."/>
            <person name="Lauterbach L."/>
            <person name="Steele A.D."/>
            <person name="Gui C."/>
            <person name="Meng S."/>
            <person name="Li G."/>
            <person name="Viehrig K."/>
            <person name="Ye F."/>
            <person name="Su P."/>
            <person name="Kiefer A.F."/>
            <person name="Nichols A."/>
            <person name="Cepeda A.J."/>
            <person name="Yan W."/>
            <person name="Fan B."/>
            <person name="Jiang Y."/>
            <person name="Adhikari A."/>
            <person name="Zheng C.-J."/>
            <person name="Schuster L."/>
            <person name="Cowan T.M."/>
            <person name="Smanski M.J."/>
            <person name="Chevrette M.G."/>
            <person name="De Carvalho L.P.S."/>
            <person name="Shen B."/>
        </authorList>
    </citation>
    <scope>NUCLEOTIDE SEQUENCE [LARGE SCALE GENOMIC DNA]</scope>
    <source>
        <strain evidence="11 12">NPDC048946</strain>
    </source>
</reference>
<keyword evidence="1" id="KW-0813">Transport</keyword>
<proteinExistence type="predicted"/>
<dbReference type="NCBIfam" id="NF009589">
    <property type="entry name" value="PRK13030.1"/>
    <property type="match status" value="1"/>
</dbReference>
<dbReference type="CDD" id="cd07034">
    <property type="entry name" value="TPP_PYR_PFOR_IOR-alpha_like"/>
    <property type="match status" value="1"/>
</dbReference>
<feature type="domain" description="Pyruvate/ketoisovalerate oxidoreductase catalytic" evidence="8">
    <location>
        <begin position="732"/>
        <end position="932"/>
    </location>
</feature>
<organism evidence="11 12">
    <name type="scientific">Streptodolium elevatio</name>
    <dbReference type="NCBI Taxonomy" id="3157996"/>
    <lineage>
        <taxon>Bacteria</taxon>
        <taxon>Bacillati</taxon>
        <taxon>Actinomycetota</taxon>
        <taxon>Actinomycetes</taxon>
        <taxon>Kitasatosporales</taxon>
        <taxon>Streptomycetaceae</taxon>
        <taxon>Streptodolium</taxon>
    </lineage>
</organism>
<keyword evidence="2" id="KW-0479">Metal-binding</keyword>
<accession>A0ABV3DJF6</accession>
<dbReference type="InterPro" id="IPR002880">
    <property type="entry name" value="Pyrv_Fd/Flavodoxin_OxRdtase_N"/>
</dbReference>
<feature type="region of interest" description="Disordered" evidence="7">
    <location>
        <begin position="969"/>
        <end position="1000"/>
    </location>
</feature>
<feature type="compositionally biased region" description="Low complexity" evidence="7">
    <location>
        <begin position="969"/>
        <end position="996"/>
    </location>
</feature>
<dbReference type="Proteomes" id="UP001551482">
    <property type="component" value="Unassembled WGS sequence"/>
</dbReference>
<dbReference type="InterPro" id="IPR046667">
    <property type="entry name" value="DUF6537"/>
</dbReference>
<feature type="region of interest" description="Disordered" evidence="7">
    <location>
        <begin position="1208"/>
        <end position="1239"/>
    </location>
</feature>
<keyword evidence="6" id="KW-0411">Iron-sulfur</keyword>
<keyword evidence="2" id="KW-0004">4Fe-4S</keyword>
<dbReference type="InterPro" id="IPR051457">
    <property type="entry name" value="2-oxoacid:Fd_oxidoreductase"/>
</dbReference>
<gene>
    <name evidence="11" type="ORF">AB0C36_20140</name>
</gene>
<dbReference type="RefSeq" id="WP_358355859.1">
    <property type="nucleotide sequence ID" value="NZ_JBEZFP010000051.1"/>
</dbReference>
<feature type="domain" description="Thiamine pyrophosphate enzyme TPP-binding" evidence="9">
    <location>
        <begin position="458"/>
        <end position="608"/>
    </location>
</feature>
<dbReference type="InterPro" id="IPR011766">
    <property type="entry name" value="TPP_enzyme_TPP-bd"/>
</dbReference>
<evidence type="ECO:0000313" key="12">
    <source>
        <dbReference type="Proteomes" id="UP001551482"/>
    </source>
</evidence>
<dbReference type="InterPro" id="IPR002869">
    <property type="entry name" value="Pyrv_flavodox_OxRed_cen"/>
</dbReference>
<dbReference type="SUPFAM" id="SSF52518">
    <property type="entry name" value="Thiamin diphosphate-binding fold (THDP-binding)"/>
    <property type="match status" value="2"/>
</dbReference>
<evidence type="ECO:0000259" key="8">
    <source>
        <dbReference type="Pfam" id="PF01558"/>
    </source>
</evidence>
<dbReference type="SUPFAM" id="SSF53323">
    <property type="entry name" value="Pyruvate-ferredoxin oxidoreductase, PFOR, domain III"/>
    <property type="match status" value="1"/>
</dbReference>
<evidence type="ECO:0000259" key="9">
    <source>
        <dbReference type="Pfam" id="PF02775"/>
    </source>
</evidence>
<keyword evidence="4" id="KW-0560">Oxidoreductase</keyword>
<evidence type="ECO:0000256" key="7">
    <source>
        <dbReference type="SAM" id="MobiDB-lite"/>
    </source>
</evidence>
<dbReference type="NCBIfam" id="NF009588">
    <property type="entry name" value="PRK13029.1"/>
    <property type="match status" value="1"/>
</dbReference>
<evidence type="ECO:0000313" key="11">
    <source>
        <dbReference type="EMBL" id="MEU8135816.1"/>
    </source>
</evidence>
<feature type="domain" description="DUF6537" evidence="10">
    <location>
        <begin position="1004"/>
        <end position="1200"/>
    </location>
</feature>
<dbReference type="Pfam" id="PF02775">
    <property type="entry name" value="TPP_enzyme_C"/>
    <property type="match status" value="1"/>
</dbReference>
<evidence type="ECO:0000256" key="2">
    <source>
        <dbReference type="ARBA" id="ARBA00022485"/>
    </source>
</evidence>
<dbReference type="InterPro" id="IPR009014">
    <property type="entry name" value="Transketo_C/PFOR_II"/>
</dbReference>
<dbReference type="PANTHER" id="PTHR48084">
    <property type="entry name" value="2-OXOGLUTARATE OXIDOREDUCTASE SUBUNIT KORB-RELATED"/>
    <property type="match status" value="1"/>
</dbReference>
<evidence type="ECO:0000256" key="1">
    <source>
        <dbReference type="ARBA" id="ARBA00022448"/>
    </source>
</evidence>
<dbReference type="InterPro" id="IPR019752">
    <property type="entry name" value="Pyrv/ketoisovalerate_OxRed_cat"/>
</dbReference>
<dbReference type="Gene3D" id="3.40.920.10">
    <property type="entry name" value="Pyruvate-ferredoxin oxidoreductase, PFOR, domain III"/>
    <property type="match status" value="1"/>
</dbReference>
<evidence type="ECO:0000256" key="4">
    <source>
        <dbReference type="ARBA" id="ARBA00023002"/>
    </source>
</evidence>
<dbReference type="Pfam" id="PF01558">
    <property type="entry name" value="POR"/>
    <property type="match status" value="1"/>
</dbReference>
<dbReference type="PANTHER" id="PTHR48084:SF3">
    <property type="entry name" value="SUBUNIT OF PYRUVATE:FLAVODOXIN OXIDOREDUCTASE"/>
    <property type="match status" value="1"/>
</dbReference>
<dbReference type="Gene3D" id="3.40.50.970">
    <property type="match status" value="2"/>
</dbReference>
<comment type="caution">
    <text evidence="11">The sequence shown here is derived from an EMBL/GenBank/DDBJ whole genome shotgun (WGS) entry which is preliminary data.</text>
</comment>
<evidence type="ECO:0000256" key="3">
    <source>
        <dbReference type="ARBA" id="ARBA00022982"/>
    </source>
</evidence>
<sequence>MRIDPSAVSLDDKYAAEEGRVLLSGVQALVRLTLEQRRLDAARGLDTRVFVSGYQGSPLGTLDLEMGRAARFLDPAGVVFQAGLNEELAATAVAGSQLADQVPGRRHDGVVGFWYGKNPGLDRAADAIRHATLAGTAPLGGAVAWIGDDPSSKSSTVPSSCEPMAESLAMPLLAPGSVAEVLEFGLHAVAMSRASGLWTGLKIVADVADASATVDAGGFAGVVPEPVRTPRGAAAALVGPASLDAELDMLTRRLDLARAYARSVGLNRIMAGAPHSPATATPGARLGVLASGTQYAVVVRALRDLGIGEAELADLGLRLIRLGMPFPVDAAELAELTAGLDEVLVVEDKVPFLEGHLKEALYRRPDAPLVLGRRDEAGRPLLTARGAVGAEDVARVLAARIGADRLPHTAAAVLSSGAPKRPARIALPMAASRTPYFCSGCPHNTSTRTSDDTLVGVGIGCHAMIALDGRGRGNQIGLTQMGGEGAQWIGLAPFTDDRHFVQNLGDGTFHHSGSLAVRAAVAAGVRMTYKLLYNDAVAMTGGQRAEGRMDVPTLTRWLALEGVRRVVVTTDDPAAYRGIALDPVARVRHRDELADVERELAGVEGVTVLIHDDRCAAEERRLRKRGQLPTPAERVVVNERVCEGCGDCGDQSTCLSVHPVDTVFGRKTRIHQASCNSDFSCLKGDCPSFLLVEPGTRTRRAARPDLPVDLPEPVRRFAADGDGVLLRMPGIGGTGVVTVSQILQMAAHLDGRYAAGLEQTGLAQKGGPVVSDVRIADAPIEGALRASRGTVDVLVGFDLLGAAADGNLTSVRAGHTVAVVNTAIVPTAAMVTNQLALPGSPDDAVARIEAATAAPGAAPPAEGAAAARSNLYFDALGLSEALFGDHMPANMLLLGAAYQHGCLPLGAEAVEAAVRLNGAAVEANLAAFRWGRAAAVDPAAVLAAVAVPDRPVVAVDAVSQALAERAAADANAPDLSSPHASSPDASSADASSADGGPPVGGGGLRDVLATRIADLTGFQNEAYARTYADDVRRVTKAARARVGAADGARIGAAYARGLHKLMAYKDEYEVARLHLDTVEKARRDEEFGADADVSVLLHPPVLRALGVKRKIRLRRTAVPAFRALHAARGLRGTRLDVFGYARVRKVERALVGEYRRAVDAAVGFLDTSTVDAVVALAELPDVVRGYEDIKLARVAEFRSLTRSALEELAAPTPRADRTGAALGGSDADRPERAEVRSVS</sequence>